<feature type="transmembrane region" description="Helical" evidence="9">
    <location>
        <begin position="289"/>
        <end position="311"/>
    </location>
</feature>
<dbReference type="PANTHER" id="PTHR34308:SF1">
    <property type="entry name" value="COBALAMIN BIOSYNTHESIS PROTEIN CBIB"/>
    <property type="match status" value="1"/>
</dbReference>
<dbReference type="Pfam" id="PF03186">
    <property type="entry name" value="CobD_Cbib"/>
    <property type="match status" value="1"/>
</dbReference>
<comment type="pathway">
    <text evidence="2">Cofactor biosynthesis; adenosylcobalamin biosynthesis.</text>
</comment>
<evidence type="ECO:0000256" key="9">
    <source>
        <dbReference type="SAM" id="Phobius"/>
    </source>
</evidence>
<protein>
    <submittedName>
        <fullName evidence="10">Cobalamin biosynthesis protein</fullName>
    </submittedName>
</protein>
<name>A0A0C1QIV4_9GAMM</name>
<keyword evidence="7 9" id="KW-1133">Transmembrane helix</keyword>
<evidence type="ECO:0000256" key="6">
    <source>
        <dbReference type="ARBA" id="ARBA00022692"/>
    </source>
</evidence>
<evidence type="ECO:0000256" key="3">
    <source>
        <dbReference type="ARBA" id="ARBA00006263"/>
    </source>
</evidence>
<dbReference type="RefSeq" id="WP_039611942.1">
    <property type="nucleotide sequence ID" value="NZ_JWIC01000010.1"/>
</dbReference>
<sequence length="314" mass="36231">MTLNLLQAQEGLLIFCLALICAFGLKLSKLYHPNTVFALLTRNLAKRVVKKHNSDAQHTLSGTLACFLPILTVVVLLYTLSYISFYPQWFGGLILFLCLDTHFETRARRITKLISHGQKGSAKQLLTSIVSRDTDKLSEVGIIKACLDSLALNTVRHFYLVIIFYIIAGPYIALTYKLLLLCDQSWRQQLSVRHPFMRPVQRSIYLLEWLPLRGFAFIMALTQNFSKTRHYFKHYAQHYVNKNSGWVMALFSANLNVQLAGPRFYNNERFDNIRIGSDRQPVVEDIQHMLKLLSSMRLFWLGLTVLIWFAINLI</sequence>
<evidence type="ECO:0000256" key="1">
    <source>
        <dbReference type="ARBA" id="ARBA00004651"/>
    </source>
</evidence>
<reference evidence="10 11" key="1">
    <citation type="submission" date="2014-12" db="EMBL/GenBank/DDBJ databases">
        <title>Draft Genome Sequence of Pseudoalteromonas luteoviolacea HI1.</title>
        <authorList>
            <person name="Asahina A.Y."/>
            <person name="Hadfield M.G."/>
        </authorList>
    </citation>
    <scope>NUCLEOTIDE SEQUENCE [LARGE SCALE GENOMIC DNA]</scope>
    <source>
        <strain evidence="10 11">HI1</strain>
    </source>
</reference>
<dbReference type="Proteomes" id="UP000031327">
    <property type="component" value="Unassembled WGS sequence"/>
</dbReference>
<feature type="transmembrane region" description="Helical" evidence="9">
    <location>
        <begin position="60"/>
        <end position="80"/>
    </location>
</feature>
<evidence type="ECO:0000256" key="4">
    <source>
        <dbReference type="ARBA" id="ARBA00022475"/>
    </source>
</evidence>
<keyword evidence="8 9" id="KW-0472">Membrane</keyword>
<proteinExistence type="inferred from homology"/>
<dbReference type="AlphaFoldDB" id="A0A0C1QIV4"/>
<accession>A0A0C1QIV4</accession>
<dbReference type="InterPro" id="IPR004485">
    <property type="entry name" value="Cobalamin_biosynth_CobD/CbiB"/>
</dbReference>
<comment type="similarity">
    <text evidence="3">Belongs to the CobD/CbiB family.</text>
</comment>
<keyword evidence="6 9" id="KW-0812">Transmembrane</keyword>
<gene>
    <name evidence="10" type="ORF">JF50_24870</name>
</gene>
<evidence type="ECO:0000313" key="11">
    <source>
        <dbReference type="Proteomes" id="UP000031327"/>
    </source>
</evidence>
<evidence type="ECO:0000313" key="10">
    <source>
        <dbReference type="EMBL" id="KID55052.1"/>
    </source>
</evidence>
<organism evidence="10 11">
    <name type="scientific">Pseudoalteromonas luteoviolacea</name>
    <dbReference type="NCBI Taxonomy" id="43657"/>
    <lineage>
        <taxon>Bacteria</taxon>
        <taxon>Pseudomonadati</taxon>
        <taxon>Pseudomonadota</taxon>
        <taxon>Gammaproteobacteria</taxon>
        <taxon>Alteromonadales</taxon>
        <taxon>Pseudoalteromonadaceae</taxon>
        <taxon>Pseudoalteromonas</taxon>
    </lineage>
</organism>
<dbReference type="GO" id="GO:0005886">
    <property type="term" value="C:plasma membrane"/>
    <property type="evidence" value="ECO:0007669"/>
    <property type="project" value="UniProtKB-SubCell"/>
</dbReference>
<evidence type="ECO:0000256" key="5">
    <source>
        <dbReference type="ARBA" id="ARBA00022573"/>
    </source>
</evidence>
<keyword evidence="4" id="KW-1003">Cell membrane</keyword>
<dbReference type="UniPathway" id="UPA00148"/>
<dbReference type="EMBL" id="JWIC01000010">
    <property type="protein sequence ID" value="KID55052.1"/>
    <property type="molecule type" value="Genomic_DNA"/>
</dbReference>
<feature type="transmembrane region" description="Helical" evidence="9">
    <location>
        <begin position="6"/>
        <end position="25"/>
    </location>
</feature>
<keyword evidence="5" id="KW-0169">Cobalamin biosynthesis</keyword>
<evidence type="ECO:0000256" key="2">
    <source>
        <dbReference type="ARBA" id="ARBA00004953"/>
    </source>
</evidence>
<comment type="caution">
    <text evidence="10">The sequence shown here is derived from an EMBL/GenBank/DDBJ whole genome shotgun (WGS) entry which is preliminary data.</text>
</comment>
<feature type="transmembrane region" description="Helical" evidence="9">
    <location>
        <begin position="158"/>
        <end position="180"/>
    </location>
</feature>
<dbReference type="PANTHER" id="PTHR34308">
    <property type="entry name" value="COBALAMIN BIOSYNTHESIS PROTEIN CBIB"/>
    <property type="match status" value="1"/>
</dbReference>
<comment type="subcellular location">
    <subcellularLocation>
        <location evidence="1">Cell membrane</location>
        <topology evidence="1">Multi-pass membrane protein</topology>
    </subcellularLocation>
</comment>
<dbReference type="GO" id="GO:0009236">
    <property type="term" value="P:cobalamin biosynthetic process"/>
    <property type="evidence" value="ECO:0007669"/>
    <property type="project" value="UniProtKB-UniPathway"/>
</dbReference>
<evidence type="ECO:0000256" key="7">
    <source>
        <dbReference type="ARBA" id="ARBA00022989"/>
    </source>
</evidence>
<feature type="transmembrane region" description="Helical" evidence="9">
    <location>
        <begin position="200"/>
        <end position="221"/>
    </location>
</feature>
<dbReference type="GO" id="GO:0048472">
    <property type="term" value="F:threonine-phosphate decarboxylase activity"/>
    <property type="evidence" value="ECO:0007669"/>
    <property type="project" value="InterPro"/>
</dbReference>
<evidence type="ECO:0000256" key="8">
    <source>
        <dbReference type="ARBA" id="ARBA00023136"/>
    </source>
</evidence>